<dbReference type="AlphaFoldDB" id="A0A1X7T883"/>
<evidence type="ECO:0000313" key="1">
    <source>
        <dbReference type="EnsemblMetazoa" id="Aqu2.1.10482_001"/>
    </source>
</evidence>
<sequence length="346" mass="39724">MALEENNSPNKYTEIVVSRVSYRSTEPIVYAGLSWPTYRLRENGLSDSESDQRYVDVLGRCADTMSNSPAYLSESDNPLDMSTITVDRFKDMICDQTNTTRIRPFLLSFNGFTENPEINQEKKEVLDHLLDKYVEQSELLDPMTKISDRSKFKGEGIEYFELVATRMAAKEVLVSEVSKESSCAFGIISAFKQKINTKMPIFRCESDKQLSGIFKDDALNVHLSATFKYLQSDSSREKKNIAPLYDALPEGIALINVWNIDINEKVQHFLQALRGCLYNCHIWLVLDAEYYKKIDNPPEHSNDLTRYRSRLEYLLRSGKICEDADKKREGCITVFAKCKDEEKESV</sequence>
<proteinExistence type="predicted"/>
<dbReference type="EnsemblMetazoa" id="Aqu2.1.10482_001">
    <property type="protein sequence ID" value="Aqu2.1.10482_001"/>
    <property type="gene ID" value="Aqu2.1.10482"/>
</dbReference>
<accession>A0A1X7T883</accession>
<name>A0A1X7T883_AMPQE</name>
<organism evidence="1">
    <name type="scientific">Amphimedon queenslandica</name>
    <name type="common">Sponge</name>
    <dbReference type="NCBI Taxonomy" id="400682"/>
    <lineage>
        <taxon>Eukaryota</taxon>
        <taxon>Metazoa</taxon>
        <taxon>Porifera</taxon>
        <taxon>Demospongiae</taxon>
        <taxon>Heteroscleromorpha</taxon>
        <taxon>Haplosclerida</taxon>
        <taxon>Niphatidae</taxon>
        <taxon>Amphimedon</taxon>
    </lineage>
</organism>
<reference evidence="1" key="1">
    <citation type="submission" date="2017-05" db="UniProtKB">
        <authorList>
            <consortium name="EnsemblMetazoa"/>
        </authorList>
    </citation>
    <scope>IDENTIFICATION</scope>
</reference>
<protein>
    <submittedName>
        <fullName evidence="1">Uncharacterized protein</fullName>
    </submittedName>
</protein>
<dbReference type="InParanoid" id="A0A1X7T883"/>